<dbReference type="STRING" id="1166073.SAMN05192530_11248"/>
<evidence type="ECO:0000313" key="1">
    <source>
        <dbReference type="EMBL" id="SDO74791.1"/>
    </source>
</evidence>
<dbReference type="EMBL" id="FNIT01000012">
    <property type="protein sequence ID" value="SDO74791.1"/>
    <property type="molecule type" value="Genomic_DNA"/>
</dbReference>
<gene>
    <name evidence="1" type="ORF">SAMN05192530_11248</name>
</gene>
<proteinExistence type="predicted"/>
<evidence type="ECO:0000313" key="2">
    <source>
        <dbReference type="Proteomes" id="UP000198793"/>
    </source>
</evidence>
<reference evidence="1 2" key="1">
    <citation type="submission" date="2016-10" db="EMBL/GenBank/DDBJ databases">
        <authorList>
            <person name="de Groot N.N."/>
        </authorList>
    </citation>
    <scope>NUCLEOTIDE SEQUENCE [LARGE SCALE GENOMIC DNA]</scope>
    <source>
        <strain evidence="2">L7-484,KACC 16230,DSM 25025</strain>
    </source>
</reference>
<organism evidence="1 2">
    <name type="scientific">Aureimonas jatrophae</name>
    <dbReference type="NCBI Taxonomy" id="1166073"/>
    <lineage>
        <taxon>Bacteria</taxon>
        <taxon>Pseudomonadati</taxon>
        <taxon>Pseudomonadota</taxon>
        <taxon>Alphaproteobacteria</taxon>
        <taxon>Hyphomicrobiales</taxon>
        <taxon>Aurantimonadaceae</taxon>
        <taxon>Aureimonas</taxon>
    </lineage>
</organism>
<protein>
    <submittedName>
        <fullName evidence="1">Uncharacterized protein</fullName>
    </submittedName>
</protein>
<dbReference type="Proteomes" id="UP000198793">
    <property type="component" value="Unassembled WGS sequence"/>
</dbReference>
<name>A0A1H0M3E1_9HYPH</name>
<sequence length="93" mass="10430">MTAGIVGMGNGRPSVHSKGTFMTYRAWELDIDAGIDVEGHMLLRPEHLDDSYVVWSVFGNREYVQLTDIGPEDVRRAQDEEMEELDCIAAAED</sequence>
<keyword evidence="2" id="KW-1185">Reference proteome</keyword>
<accession>A0A1H0M3E1</accession>
<dbReference type="AlphaFoldDB" id="A0A1H0M3E1"/>